<evidence type="ECO:0000256" key="1">
    <source>
        <dbReference type="SAM" id="SignalP"/>
    </source>
</evidence>
<dbReference type="AlphaFoldDB" id="A0A2U2BXM2"/>
<dbReference type="PANTHER" id="PTHR12558:SF13">
    <property type="entry name" value="CELL DIVISION CYCLE PROTEIN 27 HOMOLOG"/>
    <property type="match status" value="1"/>
</dbReference>
<feature type="signal peptide" evidence="1">
    <location>
        <begin position="1"/>
        <end position="20"/>
    </location>
</feature>
<gene>
    <name evidence="2" type="ORF">DDZ18_04050</name>
</gene>
<proteinExistence type="predicted"/>
<sequence>MRARLSATTLAAAFALSACATSGELAPTEQEEALAAELESRSIVPATEAEREAIGNQDLLTQAAFWAEAHQLNPGDLEAAVQLSTVLRKLGNTERAREVARQGLALYPDDADLLASYGMALTALGQGQQAIEPLSRALNERGEDWRLVNALGVALEQAGRSEAARTRFNQARGLAPGEPAILSNLALSHALAGEPEEAERLLRTAADSDRATPQVRQNLALVLALQGRFDEAEEMALVDTTPEMAEANLDYVRSMLSTPRRWDALAEGAESEQP</sequence>
<protein>
    <submittedName>
        <fullName evidence="2">Uncharacterized protein</fullName>
    </submittedName>
</protein>
<accession>A0A2U2BXM2</accession>
<dbReference type="InterPro" id="IPR019734">
    <property type="entry name" value="TPR_rpt"/>
</dbReference>
<dbReference type="InterPro" id="IPR014596">
    <property type="entry name" value="UCP035836"/>
</dbReference>
<dbReference type="Gene3D" id="1.25.40.10">
    <property type="entry name" value="Tetratricopeptide repeat domain"/>
    <property type="match status" value="1"/>
</dbReference>
<dbReference type="SUPFAM" id="SSF48452">
    <property type="entry name" value="TPR-like"/>
    <property type="match status" value="1"/>
</dbReference>
<dbReference type="PANTHER" id="PTHR12558">
    <property type="entry name" value="CELL DIVISION CYCLE 16,23,27"/>
    <property type="match status" value="1"/>
</dbReference>
<feature type="chain" id="PRO_5015725332" evidence="1">
    <location>
        <begin position="21"/>
        <end position="274"/>
    </location>
</feature>
<dbReference type="Pfam" id="PF13429">
    <property type="entry name" value="TPR_15"/>
    <property type="match status" value="1"/>
</dbReference>
<name>A0A2U2BXM2_9PROT</name>
<dbReference type="SMART" id="SM00028">
    <property type="entry name" value="TPR"/>
    <property type="match status" value="4"/>
</dbReference>
<evidence type="ECO:0000313" key="2">
    <source>
        <dbReference type="EMBL" id="PWE18773.1"/>
    </source>
</evidence>
<dbReference type="Pfam" id="PF07721">
    <property type="entry name" value="TPR_4"/>
    <property type="match status" value="1"/>
</dbReference>
<reference evidence="3" key="1">
    <citation type="submission" date="2018-05" db="EMBL/GenBank/DDBJ databases">
        <authorList>
            <person name="Liu B.-T."/>
        </authorList>
    </citation>
    <scope>NUCLEOTIDE SEQUENCE [LARGE SCALE GENOMIC DNA]</scope>
    <source>
        <strain evidence="3">WD6-1</strain>
    </source>
</reference>
<organism evidence="2 3">
    <name type="scientific">Marinicauda salina</name>
    <dbReference type="NCBI Taxonomy" id="2135793"/>
    <lineage>
        <taxon>Bacteria</taxon>
        <taxon>Pseudomonadati</taxon>
        <taxon>Pseudomonadota</taxon>
        <taxon>Alphaproteobacteria</taxon>
        <taxon>Maricaulales</taxon>
        <taxon>Maricaulaceae</taxon>
        <taxon>Marinicauda</taxon>
    </lineage>
</organism>
<keyword evidence="3" id="KW-1185">Reference proteome</keyword>
<dbReference type="PROSITE" id="PS51257">
    <property type="entry name" value="PROKAR_LIPOPROTEIN"/>
    <property type="match status" value="1"/>
</dbReference>
<dbReference type="RefSeq" id="WP_109252047.1">
    <property type="nucleotide sequence ID" value="NZ_QEXV01000001.1"/>
</dbReference>
<dbReference type="InterPro" id="IPR011990">
    <property type="entry name" value="TPR-like_helical_dom_sf"/>
</dbReference>
<dbReference type="PIRSF" id="PIRSF035836">
    <property type="entry name" value="UCP035836"/>
    <property type="match status" value="1"/>
</dbReference>
<dbReference type="InterPro" id="IPR011717">
    <property type="entry name" value="TPR-4"/>
</dbReference>
<dbReference type="EMBL" id="QEXV01000001">
    <property type="protein sequence ID" value="PWE18773.1"/>
    <property type="molecule type" value="Genomic_DNA"/>
</dbReference>
<dbReference type="GO" id="GO:0042802">
    <property type="term" value="F:identical protein binding"/>
    <property type="evidence" value="ECO:0007669"/>
    <property type="project" value="InterPro"/>
</dbReference>
<evidence type="ECO:0000313" key="3">
    <source>
        <dbReference type="Proteomes" id="UP000245168"/>
    </source>
</evidence>
<keyword evidence="1" id="KW-0732">Signal</keyword>
<dbReference type="Proteomes" id="UP000245168">
    <property type="component" value="Unassembled WGS sequence"/>
</dbReference>
<dbReference type="OrthoDB" id="422579at2"/>
<comment type="caution">
    <text evidence="2">The sequence shown here is derived from an EMBL/GenBank/DDBJ whole genome shotgun (WGS) entry which is preliminary data.</text>
</comment>